<feature type="active site" description="Proton acceptor" evidence="20">
    <location>
        <position position="69"/>
    </location>
</feature>
<keyword evidence="19 24" id="KW-1208">Phospholipid metabolism</keyword>
<evidence type="ECO:0000256" key="17">
    <source>
        <dbReference type="ARBA" id="ARBA00023136"/>
    </source>
</evidence>
<dbReference type="GO" id="GO:0006654">
    <property type="term" value="P:phosphatidic acid biosynthetic process"/>
    <property type="evidence" value="ECO:0007669"/>
    <property type="project" value="InterPro"/>
</dbReference>
<proteinExistence type="inferred from homology"/>
<evidence type="ECO:0000256" key="4">
    <source>
        <dbReference type="ARBA" id="ARBA00017575"/>
    </source>
</evidence>
<evidence type="ECO:0000256" key="22">
    <source>
        <dbReference type="PIRSR" id="PIRSR600829-3"/>
    </source>
</evidence>
<sequence>MKKTTGLTHFFKAFNYSIKGFKSAFKTEAAFRQEVFLAIILIPLGFCLGDGGVEKALLVCSILLIILCELFNSAIEAVVDRVSTDFHELSGKAKDLGSACVFIAIVIAVITWACILLF</sequence>
<dbReference type="Gene3D" id="1.10.287.3610">
    <property type="match status" value="1"/>
</dbReference>
<feature type="binding site" evidence="22">
    <location>
        <begin position="94"/>
        <end position="95"/>
    </location>
    <ligand>
        <name>ATP</name>
        <dbReference type="ChEBI" id="CHEBI:30616"/>
    </ligand>
</feature>
<reference evidence="25 26" key="1">
    <citation type="submission" date="2017-08" db="EMBL/GenBank/DDBJ databases">
        <title>Reclassification of Bisgaard taxon 37 and 44.</title>
        <authorList>
            <person name="Christensen H."/>
        </authorList>
    </citation>
    <scope>NUCLEOTIDE SEQUENCE [LARGE SCALE GENOMIC DNA]</scope>
    <source>
        <strain evidence="25 26">B96_3</strain>
    </source>
</reference>
<evidence type="ECO:0000256" key="7">
    <source>
        <dbReference type="ARBA" id="ARBA00022519"/>
    </source>
</evidence>
<keyword evidence="16 24" id="KW-0443">Lipid metabolism</keyword>
<feature type="binding site" evidence="22">
    <location>
        <position position="16"/>
    </location>
    <ligand>
        <name>ATP</name>
        <dbReference type="ChEBI" id="CHEBI:30616"/>
    </ligand>
</feature>
<dbReference type="Proteomes" id="UP000265691">
    <property type="component" value="Unassembled WGS sequence"/>
</dbReference>
<comment type="cofactor">
    <cofactor evidence="23">
        <name>Mg(2+)</name>
        <dbReference type="ChEBI" id="CHEBI:18420"/>
    </cofactor>
    <text evidence="23">Mn(2+), Zn(2+), Cd(2+) and Co(2+) support activity to lesser extents.</text>
</comment>
<dbReference type="RefSeq" id="WP_119525117.1">
    <property type="nucleotide sequence ID" value="NZ_NRHC01000048.1"/>
</dbReference>
<feature type="binding site" evidence="22">
    <location>
        <position position="28"/>
    </location>
    <ligand>
        <name>ATP</name>
        <dbReference type="ChEBI" id="CHEBI:30616"/>
    </ligand>
</feature>
<name>A0A3A1Y2Y3_9GAMM</name>
<evidence type="ECO:0000256" key="12">
    <source>
        <dbReference type="ARBA" id="ARBA00022777"/>
    </source>
</evidence>
<evidence type="ECO:0000256" key="14">
    <source>
        <dbReference type="ARBA" id="ARBA00022842"/>
    </source>
</evidence>
<evidence type="ECO:0000256" key="6">
    <source>
        <dbReference type="ARBA" id="ARBA00022516"/>
    </source>
</evidence>
<dbReference type="InterPro" id="IPR036945">
    <property type="entry name" value="DAGK_sf"/>
</dbReference>
<keyword evidence="9 24" id="KW-0812">Transmembrane</keyword>
<evidence type="ECO:0000313" key="26">
    <source>
        <dbReference type="Proteomes" id="UP000265691"/>
    </source>
</evidence>
<dbReference type="Pfam" id="PF01219">
    <property type="entry name" value="DAGK_prokar"/>
    <property type="match status" value="1"/>
</dbReference>
<evidence type="ECO:0000256" key="2">
    <source>
        <dbReference type="ARBA" id="ARBA00005967"/>
    </source>
</evidence>
<feature type="binding site" evidence="21">
    <location>
        <begin position="30"/>
        <end position="34"/>
    </location>
    <ligand>
        <name>substrate</name>
    </ligand>
</feature>
<dbReference type="GO" id="GO:0005524">
    <property type="term" value="F:ATP binding"/>
    <property type="evidence" value="ECO:0007669"/>
    <property type="project" value="UniProtKB-KW"/>
</dbReference>
<evidence type="ECO:0000256" key="1">
    <source>
        <dbReference type="ARBA" id="ARBA00004429"/>
    </source>
</evidence>
<keyword evidence="6" id="KW-0444">Lipid biosynthesis</keyword>
<dbReference type="InterPro" id="IPR033718">
    <property type="entry name" value="DAGK_prok"/>
</dbReference>
<dbReference type="GO" id="GO:0046872">
    <property type="term" value="F:metal ion binding"/>
    <property type="evidence" value="ECO:0007669"/>
    <property type="project" value="UniProtKB-KW"/>
</dbReference>
<feature type="binding site" evidence="21">
    <location>
        <position position="98"/>
    </location>
    <ligand>
        <name>substrate</name>
    </ligand>
</feature>
<keyword evidence="13 22" id="KW-0067">ATP-binding</keyword>
<keyword evidence="8 24" id="KW-0808">Transferase</keyword>
<evidence type="ECO:0000256" key="13">
    <source>
        <dbReference type="ARBA" id="ARBA00022840"/>
    </source>
</evidence>
<keyword evidence="11 22" id="KW-0547">Nucleotide-binding</keyword>
<dbReference type="OrthoDB" id="9796011at2"/>
<evidence type="ECO:0000256" key="19">
    <source>
        <dbReference type="ARBA" id="ARBA00023264"/>
    </source>
</evidence>
<evidence type="ECO:0000256" key="11">
    <source>
        <dbReference type="ARBA" id="ARBA00022741"/>
    </source>
</evidence>
<dbReference type="PANTHER" id="PTHR34299:SF1">
    <property type="entry name" value="DIACYLGLYCEROL KINASE"/>
    <property type="match status" value="1"/>
</dbReference>
<evidence type="ECO:0000256" key="15">
    <source>
        <dbReference type="ARBA" id="ARBA00022989"/>
    </source>
</evidence>
<feature type="binding site" evidence="23">
    <location>
        <position position="76"/>
    </location>
    <ligand>
        <name>a divalent metal cation</name>
        <dbReference type="ChEBI" id="CHEBI:60240"/>
    </ligand>
</feature>
<keyword evidence="10 23" id="KW-0479">Metal-binding</keyword>
<evidence type="ECO:0000256" key="3">
    <source>
        <dbReference type="ARBA" id="ARBA00012133"/>
    </source>
</evidence>
<dbReference type="GO" id="GO:0005886">
    <property type="term" value="C:plasma membrane"/>
    <property type="evidence" value="ECO:0007669"/>
    <property type="project" value="UniProtKB-SubCell"/>
</dbReference>
<feature type="transmembrane region" description="Helical" evidence="24">
    <location>
        <begin position="56"/>
        <end position="75"/>
    </location>
</feature>
<feature type="binding site" evidence="23">
    <location>
        <position position="28"/>
    </location>
    <ligand>
        <name>a divalent metal cation</name>
        <dbReference type="ChEBI" id="CHEBI:60240"/>
    </ligand>
</feature>
<evidence type="ECO:0000256" key="23">
    <source>
        <dbReference type="PIRSR" id="PIRSR600829-4"/>
    </source>
</evidence>
<comment type="function">
    <text evidence="24">Catalyzes the ATP-dependent phosphorylation of sn-l,2-diacylglycerol (DAG) to phosphatidic acid. Involved in the recycling of diacylglycerol produced as a by-product during membrane-derived oligosaccharide (MDO) biosynthesis.</text>
</comment>
<evidence type="ECO:0000256" key="20">
    <source>
        <dbReference type="PIRSR" id="PIRSR600829-1"/>
    </source>
</evidence>
<evidence type="ECO:0000256" key="9">
    <source>
        <dbReference type="ARBA" id="ARBA00022692"/>
    </source>
</evidence>
<keyword evidence="18" id="KW-0594">Phospholipid biosynthesis</keyword>
<dbReference type="EC" id="2.7.1.107" evidence="3 24"/>
<comment type="caution">
    <text evidence="25">The sequence shown here is derived from an EMBL/GenBank/DDBJ whole genome shotgun (WGS) entry which is preliminary data.</text>
</comment>
<evidence type="ECO:0000256" key="8">
    <source>
        <dbReference type="ARBA" id="ARBA00022679"/>
    </source>
</evidence>
<gene>
    <name evidence="25" type="ORF">CKF54_04295</name>
</gene>
<comment type="similarity">
    <text evidence="2 24">Belongs to the bacterial diacylglycerol kinase family.</text>
</comment>
<evidence type="ECO:0000256" key="16">
    <source>
        <dbReference type="ARBA" id="ARBA00023098"/>
    </source>
</evidence>
<keyword evidence="14 23" id="KW-0460">Magnesium</keyword>
<keyword evidence="5" id="KW-1003">Cell membrane</keyword>
<keyword evidence="12 24" id="KW-0418">Kinase</keyword>
<evidence type="ECO:0000313" key="25">
    <source>
        <dbReference type="EMBL" id="RIY32682.1"/>
    </source>
</evidence>
<organism evidence="25 26">
    <name type="scientific">Psittacicella hinzii</name>
    <dbReference type="NCBI Taxonomy" id="2028575"/>
    <lineage>
        <taxon>Bacteria</taxon>
        <taxon>Pseudomonadati</taxon>
        <taxon>Pseudomonadota</taxon>
        <taxon>Gammaproteobacteria</taxon>
        <taxon>Pasteurellales</taxon>
        <taxon>Psittacicellaceae</taxon>
        <taxon>Psittacicella</taxon>
    </lineage>
</organism>
<evidence type="ECO:0000256" key="24">
    <source>
        <dbReference type="RuleBase" id="RU363065"/>
    </source>
</evidence>
<dbReference type="PANTHER" id="PTHR34299">
    <property type="entry name" value="DIACYLGLYCEROL KINASE"/>
    <property type="match status" value="1"/>
</dbReference>
<feature type="transmembrane region" description="Helical" evidence="24">
    <location>
        <begin position="95"/>
        <end position="117"/>
    </location>
</feature>
<keyword evidence="7 24" id="KW-0997">Cell inner membrane</keyword>
<evidence type="ECO:0000256" key="5">
    <source>
        <dbReference type="ARBA" id="ARBA00022475"/>
    </source>
</evidence>
<evidence type="ECO:0000256" key="21">
    <source>
        <dbReference type="PIRSR" id="PIRSR600829-2"/>
    </source>
</evidence>
<protein>
    <recommendedName>
        <fullName evidence="4 24">Diacylglycerol kinase</fullName>
        <ecNumber evidence="3 24">2.7.1.107</ecNumber>
    </recommendedName>
</protein>
<dbReference type="GO" id="GO:0004143">
    <property type="term" value="F:ATP-dependent diacylglycerol kinase activity"/>
    <property type="evidence" value="ECO:0007669"/>
    <property type="project" value="UniProtKB-EC"/>
</dbReference>
<comment type="subcellular location">
    <subcellularLocation>
        <location evidence="1 24">Cell inner membrane</location>
        <topology evidence="1 24">Multi-pass membrane protein</topology>
    </subcellularLocation>
</comment>
<feature type="binding site" evidence="21">
    <location>
        <position position="69"/>
    </location>
    <ligand>
        <name>substrate</name>
    </ligand>
</feature>
<accession>A0A3A1Y2Y3</accession>
<evidence type="ECO:0000256" key="18">
    <source>
        <dbReference type="ARBA" id="ARBA00023209"/>
    </source>
</evidence>
<feature type="transmembrane region" description="Helical" evidence="24">
    <location>
        <begin position="30"/>
        <end position="49"/>
    </location>
</feature>
<keyword evidence="17 24" id="KW-0472">Membrane</keyword>
<keyword evidence="26" id="KW-1185">Reference proteome</keyword>
<keyword evidence="15 24" id="KW-1133">Transmembrane helix</keyword>
<dbReference type="CDD" id="cd14264">
    <property type="entry name" value="DAGK_IM"/>
    <property type="match status" value="1"/>
</dbReference>
<dbReference type="InterPro" id="IPR000829">
    <property type="entry name" value="DAGK"/>
</dbReference>
<feature type="binding site" evidence="22">
    <location>
        <position position="76"/>
    </location>
    <ligand>
        <name>ATP</name>
        <dbReference type="ChEBI" id="CHEBI:30616"/>
    </ligand>
</feature>
<dbReference type="EMBL" id="NRHC01000048">
    <property type="protein sequence ID" value="RIY32682.1"/>
    <property type="molecule type" value="Genomic_DNA"/>
</dbReference>
<dbReference type="AlphaFoldDB" id="A0A3A1Y2Y3"/>
<evidence type="ECO:0000256" key="10">
    <source>
        <dbReference type="ARBA" id="ARBA00022723"/>
    </source>
</evidence>
<comment type="catalytic activity">
    <reaction evidence="24">
        <text>a 1,2-diacyl-sn-glycerol + ATP = a 1,2-diacyl-sn-glycero-3-phosphate + ADP + H(+)</text>
        <dbReference type="Rhea" id="RHEA:10272"/>
        <dbReference type="ChEBI" id="CHEBI:15378"/>
        <dbReference type="ChEBI" id="CHEBI:17815"/>
        <dbReference type="ChEBI" id="CHEBI:30616"/>
        <dbReference type="ChEBI" id="CHEBI:58608"/>
        <dbReference type="ChEBI" id="CHEBI:456216"/>
        <dbReference type="EC" id="2.7.1.107"/>
    </reaction>
</comment>